<feature type="transmembrane region" description="Helical" evidence="1">
    <location>
        <begin position="35"/>
        <end position="53"/>
    </location>
</feature>
<sequence>MKQINNWINDFLLVLFPADSKENEVEDETVAEKPMVNFVVLALLIFTVVMLVLSGS</sequence>
<organism evidence="2 3">
    <name type="scientific">Aequorivita viscosa</name>
    <dbReference type="NCBI Taxonomy" id="797419"/>
    <lineage>
        <taxon>Bacteria</taxon>
        <taxon>Pseudomonadati</taxon>
        <taxon>Bacteroidota</taxon>
        <taxon>Flavobacteriia</taxon>
        <taxon>Flavobacteriales</taxon>
        <taxon>Flavobacteriaceae</taxon>
        <taxon>Aequorivita</taxon>
    </lineage>
</organism>
<reference evidence="3" key="1">
    <citation type="submission" date="2016-11" db="EMBL/GenBank/DDBJ databases">
        <authorList>
            <person name="Varghese N."/>
            <person name="Submissions S."/>
        </authorList>
    </citation>
    <scope>NUCLEOTIDE SEQUENCE [LARGE SCALE GENOMIC DNA]</scope>
    <source>
        <strain evidence="3">DSM 26349</strain>
    </source>
</reference>
<gene>
    <name evidence="2" type="ORF">SAMN04487908_12713</name>
</gene>
<name>A0A1M6MG30_9FLAO</name>
<keyword evidence="3" id="KW-1185">Reference proteome</keyword>
<dbReference type="EMBL" id="FQYV01000027">
    <property type="protein sequence ID" value="SHJ82422.1"/>
    <property type="molecule type" value="Genomic_DNA"/>
</dbReference>
<keyword evidence="1" id="KW-0472">Membrane</keyword>
<dbReference type="RefSeq" id="WP_159431783.1">
    <property type="nucleotide sequence ID" value="NZ_FNNS01000025.1"/>
</dbReference>
<dbReference type="Proteomes" id="UP000184172">
    <property type="component" value="Unassembled WGS sequence"/>
</dbReference>
<evidence type="ECO:0000313" key="3">
    <source>
        <dbReference type="Proteomes" id="UP000184172"/>
    </source>
</evidence>
<keyword evidence="1" id="KW-1133">Transmembrane helix</keyword>
<evidence type="ECO:0000313" key="2">
    <source>
        <dbReference type="EMBL" id="SHJ82422.1"/>
    </source>
</evidence>
<accession>A0A1M6MG30</accession>
<dbReference type="AlphaFoldDB" id="A0A1M6MG30"/>
<protein>
    <submittedName>
        <fullName evidence="2">Uncharacterized protein</fullName>
    </submittedName>
</protein>
<keyword evidence="1" id="KW-0812">Transmembrane</keyword>
<evidence type="ECO:0000256" key="1">
    <source>
        <dbReference type="SAM" id="Phobius"/>
    </source>
</evidence>
<dbReference type="STRING" id="797419.SAMN05216556_12515"/>
<proteinExistence type="predicted"/>